<accession>X1P430</accession>
<reference evidence="1" key="1">
    <citation type="journal article" date="2014" name="Front. Microbiol.">
        <title>High frequency of phylogenetically diverse reductive dehalogenase-homologous genes in deep subseafloor sedimentary metagenomes.</title>
        <authorList>
            <person name="Kawai M."/>
            <person name="Futagami T."/>
            <person name="Toyoda A."/>
            <person name="Takaki Y."/>
            <person name="Nishi S."/>
            <person name="Hori S."/>
            <person name="Arai W."/>
            <person name="Tsubouchi T."/>
            <person name="Morono Y."/>
            <person name="Uchiyama I."/>
            <person name="Ito T."/>
            <person name="Fujiyama A."/>
            <person name="Inagaki F."/>
            <person name="Takami H."/>
        </authorList>
    </citation>
    <scope>NUCLEOTIDE SEQUENCE</scope>
    <source>
        <strain evidence="1">Expedition CK06-06</strain>
    </source>
</reference>
<dbReference type="Gene3D" id="1.10.4080.10">
    <property type="entry name" value="ADP-ribosylation/Crystallin J1"/>
    <property type="match status" value="1"/>
</dbReference>
<dbReference type="EMBL" id="BARV01040127">
    <property type="protein sequence ID" value="GAI51057.1"/>
    <property type="molecule type" value="Genomic_DNA"/>
</dbReference>
<dbReference type="AlphaFoldDB" id="X1P430"/>
<feature type="non-terminal residue" evidence="1">
    <location>
        <position position="128"/>
    </location>
</feature>
<name>X1P430_9ZZZZ</name>
<dbReference type="InterPro" id="IPR036705">
    <property type="entry name" value="Ribosyl_crysJ1_sf"/>
</dbReference>
<protein>
    <submittedName>
        <fullName evidence="1">Uncharacterized protein</fullName>
    </submittedName>
</protein>
<comment type="caution">
    <text evidence="1">The sequence shown here is derived from an EMBL/GenBank/DDBJ whole genome shotgun (WGS) entry which is preliminary data.</text>
</comment>
<gene>
    <name evidence="1" type="ORF">S06H3_61256</name>
</gene>
<sequence>MKIRLVDLIKISSLFAGMVLLCNCTGTGDQVRLPESPAYPVEFSLTKNELMDKIRGGWAGQTIGCTYGGPTEFRFKGSMIQDYTPIEWDDTKMEWYYTNSPGLYDDIYMDLTFVEVIDKEGIDAPASS</sequence>
<proteinExistence type="predicted"/>
<evidence type="ECO:0000313" key="1">
    <source>
        <dbReference type="EMBL" id="GAI51057.1"/>
    </source>
</evidence>
<organism evidence="1">
    <name type="scientific">marine sediment metagenome</name>
    <dbReference type="NCBI Taxonomy" id="412755"/>
    <lineage>
        <taxon>unclassified sequences</taxon>
        <taxon>metagenomes</taxon>
        <taxon>ecological metagenomes</taxon>
    </lineage>
</organism>
<dbReference type="SUPFAM" id="SSF101478">
    <property type="entry name" value="ADP-ribosylglycohydrolase"/>
    <property type="match status" value="1"/>
</dbReference>